<evidence type="ECO:0000313" key="3">
    <source>
        <dbReference type="EMBL" id="NJC34245.1"/>
    </source>
</evidence>
<dbReference type="InterPro" id="IPR050739">
    <property type="entry name" value="MFP"/>
</dbReference>
<feature type="compositionally biased region" description="Low complexity" evidence="1">
    <location>
        <begin position="337"/>
        <end position="347"/>
    </location>
</feature>
<evidence type="ECO:0000256" key="1">
    <source>
        <dbReference type="SAM" id="MobiDB-lite"/>
    </source>
</evidence>
<keyword evidence="4" id="KW-1185">Reference proteome</keyword>
<accession>A0ABX0XLY1</accession>
<proteinExistence type="predicted"/>
<dbReference type="Proteomes" id="UP000734218">
    <property type="component" value="Unassembled WGS sequence"/>
</dbReference>
<organism evidence="3 4">
    <name type="scientific">Sphingomonas jejuensis</name>
    <dbReference type="NCBI Taxonomy" id="904715"/>
    <lineage>
        <taxon>Bacteria</taxon>
        <taxon>Pseudomonadati</taxon>
        <taxon>Pseudomonadota</taxon>
        <taxon>Alphaproteobacteria</taxon>
        <taxon>Sphingomonadales</taxon>
        <taxon>Sphingomonadaceae</taxon>
        <taxon>Sphingomonas</taxon>
    </lineage>
</organism>
<name>A0ABX0XLY1_9SPHN</name>
<evidence type="ECO:0000256" key="2">
    <source>
        <dbReference type="SAM" id="Phobius"/>
    </source>
</evidence>
<dbReference type="PANTHER" id="PTHR30386:SF27">
    <property type="entry name" value="MEMBRANE FUSION PROTEIN (MFP) FAMILY PROTEIN"/>
    <property type="match status" value="1"/>
</dbReference>
<keyword evidence="2" id="KW-1133">Transmembrane helix</keyword>
<gene>
    <name evidence="3" type="ORF">GGR88_001719</name>
</gene>
<comment type="caution">
    <text evidence="3">The sequence shown here is derived from an EMBL/GenBank/DDBJ whole genome shotgun (WGS) entry which is preliminary data.</text>
</comment>
<keyword evidence="2" id="KW-0472">Membrane</keyword>
<dbReference type="Gene3D" id="1.10.287.470">
    <property type="entry name" value="Helix hairpin bin"/>
    <property type="match status" value="1"/>
</dbReference>
<feature type="region of interest" description="Disordered" evidence="1">
    <location>
        <begin position="335"/>
        <end position="363"/>
    </location>
</feature>
<keyword evidence="2" id="KW-0812">Transmembrane</keyword>
<dbReference type="RefSeq" id="WP_167954109.1">
    <property type="nucleotide sequence ID" value="NZ_JAATJE010000001.1"/>
</dbReference>
<dbReference type="PANTHER" id="PTHR30386">
    <property type="entry name" value="MEMBRANE FUSION SUBUNIT OF EMRAB-TOLC MULTIDRUG EFFLUX PUMP"/>
    <property type="match status" value="1"/>
</dbReference>
<evidence type="ECO:0000313" key="4">
    <source>
        <dbReference type="Proteomes" id="UP000734218"/>
    </source>
</evidence>
<dbReference type="Gene3D" id="2.40.30.170">
    <property type="match status" value="1"/>
</dbReference>
<sequence>MPDRPQHLAHFTTLASMKPPAVTRVLAWLVMLGIAIAVGILVFVPWVQTAQGQGQVIALDPDDRARSVSSLISGRVEQFYVRDGQHVDAGDPIVRIVDVDPGLLDRLRAERRQIEAQIAAIQQARSVAQIDVDRSRQLMVEGLGSRRDFEQAQIRVASEGARLAEARAGINRIDTELNRQSAQIVRAPRDGRVQQINAAIGGALISAGDVVAVIAPERVDRAVEIYVDGRDVPLIRAGRPVRLEFEGFPAIQFSGWPAIAQGVFDGRVRNVDPTAQPSGLFRVLVEERPGGRPWPDQRFVRQGGKVLGWVQGETVSVGYELWRQLNDFPLNFGQPPAAAATGNSSGSAAGGSGGASGSADPSY</sequence>
<dbReference type="EMBL" id="JAATJE010000001">
    <property type="protein sequence ID" value="NJC34245.1"/>
    <property type="molecule type" value="Genomic_DNA"/>
</dbReference>
<dbReference type="SUPFAM" id="SSF111369">
    <property type="entry name" value="HlyD-like secretion proteins"/>
    <property type="match status" value="1"/>
</dbReference>
<reference evidence="3 4" key="1">
    <citation type="submission" date="2020-03" db="EMBL/GenBank/DDBJ databases">
        <title>Genomic Encyclopedia of Type Strains, Phase IV (KMG-IV): sequencing the most valuable type-strain genomes for metagenomic binning, comparative biology and taxonomic classification.</title>
        <authorList>
            <person name="Goeker M."/>
        </authorList>
    </citation>
    <scope>NUCLEOTIDE SEQUENCE [LARGE SCALE GENOMIC DNA]</scope>
    <source>
        <strain evidence="3 4">DSM 27651</strain>
    </source>
</reference>
<feature type="transmembrane region" description="Helical" evidence="2">
    <location>
        <begin position="25"/>
        <end position="47"/>
    </location>
</feature>
<protein>
    <submittedName>
        <fullName evidence="3">Multidrug efflux pump subunit AcrA (Membrane-fusion protein)</fullName>
    </submittedName>
</protein>
<dbReference type="Gene3D" id="2.40.50.100">
    <property type="match status" value="1"/>
</dbReference>